<evidence type="ECO:0000313" key="2">
    <source>
        <dbReference type="Proteomes" id="UP001162483"/>
    </source>
</evidence>
<keyword evidence="2" id="KW-1185">Reference proteome</keyword>
<comment type="caution">
    <text evidence="1">The sequence shown here is derived from an EMBL/GenBank/DDBJ whole genome shotgun (WGS) entry which is preliminary data.</text>
</comment>
<evidence type="ECO:0000313" key="1">
    <source>
        <dbReference type="EMBL" id="CAI9590705.1"/>
    </source>
</evidence>
<accession>A0ABN9F0W0</accession>
<dbReference type="EMBL" id="CATNWA010016194">
    <property type="protein sequence ID" value="CAI9590705.1"/>
    <property type="molecule type" value="Genomic_DNA"/>
</dbReference>
<sequence>MWCGKPACFLHHVQKAMQLRSAEGVNVELMTFQMQCVCPLRIHNFWCGEVRFKPILPPCAAEHNFQPLSGAD</sequence>
<dbReference type="Proteomes" id="UP001162483">
    <property type="component" value="Unassembled WGS sequence"/>
</dbReference>
<gene>
    <name evidence="1" type="ORF">SPARVUS_LOCUS11081351</name>
</gene>
<name>A0ABN9F0W0_9NEOB</name>
<protein>
    <submittedName>
        <fullName evidence="1">Uncharacterized protein</fullName>
    </submittedName>
</protein>
<organism evidence="1 2">
    <name type="scientific">Staurois parvus</name>
    <dbReference type="NCBI Taxonomy" id="386267"/>
    <lineage>
        <taxon>Eukaryota</taxon>
        <taxon>Metazoa</taxon>
        <taxon>Chordata</taxon>
        <taxon>Craniata</taxon>
        <taxon>Vertebrata</taxon>
        <taxon>Euteleostomi</taxon>
        <taxon>Amphibia</taxon>
        <taxon>Batrachia</taxon>
        <taxon>Anura</taxon>
        <taxon>Neobatrachia</taxon>
        <taxon>Ranoidea</taxon>
        <taxon>Ranidae</taxon>
        <taxon>Staurois</taxon>
    </lineage>
</organism>
<reference evidence="1" key="1">
    <citation type="submission" date="2023-05" db="EMBL/GenBank/DDBJ databases">
        <authorList>
            <person name="Stuckert A."/>
        </authorList>
    </citation>
    <scope>NUCLEOTIDE SEQUENCE</scope>
</reference>
<proteinExistence type="predicted"/>